<dbReference type="PANTHER" id="PTHR36440">
    <property type="entry name" value="PUTATIVE (AFU_ORTHOLOGUE AFUA_8G07350)-RELATED"/>
    <property type="match status" value="1"/>
</dbReference>
<dbReference type="EMBL" id="CP007536">
    <property type="protein sequence ID" value="AIC14681.1"/>
    <property type="molecule type" value="Genomic_DNA"/>
</dbReference>
<dbReference type="InterPro" id="IPR011051">
    <property type="entry name" value="RmlC_Cupin_sf"/>
</dbReference>
<dbReference type="SUPFAM" id="SSF51182">
    <property type="entry name" value="RmlC-like cupins"/>
    <property type="match status" value="1"/>
</dbReference>
<dbReference type="PANTHER" id="PTHR36440:SF1">
    <property type="entry name" value="PUTATIVE (AFU_ORTHOLOGUE AFUA_8G07350)-RELATED"/>
    <property type="match status" value="1"/>
</dbReference>
<dbReference type="KEGG" id="nvn:NVIE_004850"/>
<keyword evidence="3" id="KW-1185">Reference proteome</keyword>
<dbReference type="Proteomes" id="UP000027093">
    <property type="component" value="Chromosome"/>
</dbReference>
<name>A0A060HM79_9ARCH</name>
<dbReference type="Pfam" id="PF07883">
    <property type="entry name" value="Cupin_2"/>
    <property type="match status" value="1"/>
</dbReference>
<dbReference type="AlphaFoldDB" id="A0A060HM79"/>
<evidence type="ECO:0000313" key="3">
    <source>
        <dbReference type="Proteomes" id="UP000027093"/>
    </source>
</evidence>
<protein>
    <submittedName>
        <fullName evidence="2">Cupin domain protein</fullName>
    </submittedName>
</protein>
<dbReference type="HOGENOM" id="CLU_103066_3_0_2"/>
<dbReference type="Gene3D" id="2.60.120.10">
    <property type="entry name" value="Jelly Rolls"/>
    <property type="match status" value="1"/>
</dbReference>
<gene>
    <name evidence="2" type="ORF">NVIE_004850</name>
</gene>
<reference evidence="2 3" key="1">
    <citation type="journal article" date="2014" name="Int. J. Syst. Evol. Microbiol.">
        <title>Nitrososphaera viennensis gen. nov., sp. nov., an aerobic and mesophilic, ammonia-oxidizing archaeon from soil and a member of the archaeal phylum Thaumarchaeota.</title>
        <authorList>
            <person name="Stieglmeier M."/>
            <person name="Klingl A."/>
            <person name="Alves R.J."/>
            <person name="Rittmann S.K."/>
            <person name="Melcher M."/>
            <person name="Leisch N."/>
            <person name="Schleper C."/>
        </authorList>
    </citation>
    <scope>NUCLEOTIDE SEQUENCE [LARGE SCALE GENOMIC DNA]</scope>
    <source>
        <strain evidence="2">EN76</strain>
    </source>
</reference>
<evidence type="ECO:0000259" key="1">
    <source>
        <dbReference type="Pfam" id="PF07883"/>
    </source>
</evidence>
<sequence length="168" mass="18541">MHLEIWPQVIIQGMESDIGGYALKNGEGTHINFRGTKIVVKASGERSEGAYTLLEMTHQPNVGPALHIHPKAPEEYYVLKGEYSIRYGEKTVIAKAGDFIFIPKGMSHNYQSGPEGGKVLVISPAGLERYFAGVADVLKERLITGELEQEIAGKYGQEFLDGLKHWGQ</sequence>
<accession>A0A060HM79</accession>
<feature type="domain" description="Cupin type-2" evidence="1">
    <location>
        <begin position="56"/>
        <end position="120"/>
    </location>
</feature>
<dbReference type="InterPro" id="IPR013096">
    <property type="entry name" value="Cupin_2"/>
</dbReference>
<dbReference type="STRING" id="926571.NVIE_004850"/>
<organism evidence="2 3">
    <name type="scientific">Nitrososphaera viennensis EN76</name>
    <dbReference type="NCBI Taxonomy" id="926571"/>
    <lineage>
        <taxon>Archaea</taxon>
        <taxon>Nitrososphaerota</taxon>
        <taxon>Nitrososphaeria</taxon>
        <taxon>Nitrososphaerales</taxon>
        <taxon>Nitrososphaeraceae</taxon>
        <taxon>Nitrososphaera</taxon>
    </lineage>
</organism>
<evidence type="ECO:0000313" key="2">
    <source>
        <dbReference type="EMBL" id="AIC14681.1"/>
    </source>
</evidence>
<proteinExistence type="predicted"/>
<dbReference type="InterPro" id="IPR053146">
    <property type="entry name" value="QDO-like"/>
</dbReference>
<dbReference type="InterPro" id="IPR014710">
    <property type="entry name" value="RmlC-like_jellyroll"/>
</dbReference>